<dbReference type="PANTHER" id="PTHR43717">
    <property type="entry name" value="ANAEROBIC NITRIC OXIDE REDUCTASE FLAVORUBREDOXIN"/>
    <property type="match status" value="1"/>
</dbReference>
<dbReference type="InterPro" id="IPR045761">
    <property type="entry name" value="ODP_dom"/>
</dbReference>
<protein>
    <submittedName>
        <fullName evidence="3">MBL fold metallo-hydrolase</fullName>
    </submittedName>
</protein>
<dbReference type="InterPro" id="IPR036866">
    <property type="entry name" value="RibonucZ/Hydroxyglut_hydro"/>
</dbReference>
<comment type="caution">
    <text evidence="3">The sequence shown here is derived from an EMBL/GenBank/DDBJ whole genome shotgun (WGS) entry which is preliminary data.</text>
</comment>
<dbReference type="GO" id="GO:0016491">
    <property type="term" value="F:oxidoreductase activity"/>
    <property type="evidence" value="ECO:0007669"/>
    <property type="project" value="InterPro"/>
</dbReference>
<dbReference type="InterPro" id="IPR029039">
    <property type="entry name" value="Flavoprotein-like_sf"/>
</dbReference>
<dbReference type="Pfam" id="PF19583">
    <property type="entry name" value="ODP"/>
    <property type="match status" value="1"/>
</dbReference>
<dbReference type="PROSITE" id="PS50902">
    <property type="entry name" value="FLAVODOXIN_LIKE"/>
    <property type="match status" value="1"/>
</dbReference>
<dbReference type="PANTHER" id="PTHR43717:SF1">
    <property type="entry name" value="ANAEROBIC NITRIC OXIDE REDUCTASE FLAVORUBREDOXIN"/>
    <property type="match status" value="1"/>
</dbReference>
<dbReference type="InterPro" id="IPR008254">
    <property type="entry name" value="Flavodoxin/NO_synth"/>
</dbReference>
<dbReference type="GO" id="GO:0010181">
    <property type="term" value="F:FMN binding"/>
    <property type="evidence" value="ECO:0007669"/>
    <property type="project" value="InterPro"/>
</dbReference>
<accession>A0A2N7PNR8</accession>
<dbReference type="SMART" id="SM00849">
    <property type="entry name" value="Lactamase_B"/>
    <property type="match status" value="1"/>
</dbReference>
<dbReference type="GO" id="GO:0046872">
    <property type="term" value="F:metal ion binding"/>
    <property type="evidence" value="ECO:0007669"/>
    <property type="project" value="InterPro"/>
</dbReference>
<keyword evidence="3" id="KW-0378">Hydrolase</keyword>
<dbReference type="CDD" id="cd07709">
    <property type="entry name" value="flavodiiron_proteins_MBL-fold"/>
    <property type="match status" value="1"/>
</dbReference>
<reference evidence="3 4" key="1">
    <citation type="submission" date="2018-01" db="EMBL/GenBank/DDBJ databases">
        <title>Metagenomic assembled genomes from two thermal pools in the Uzon Caldera, Kamchatka, Russia.</title>
        <authorList>
            <person name="Wilkins L."/>
            <person name="Ettinger C."/>
        </authorList>
    </citation>
    <scope>NUCLEOTIDE SEQUENCE [LARGE SCALE GENOMIC DNA]</scope>
    <source>
        <strain evidence="3">ZAV-08</strain>
    </source>
</reference>
<dbReference type="SUPFAM" id="SSF52218">
    <property type="entry name" value="Flavoproteins"/>
    <property type="match status" value="1"/>
</dbReference>
<sequence>MEAVKIKEDLYWVGAIDWNVRNFHGYSTLRGTTYNSYLLVDEKITLFDTVKYGFEEEMLSRIRNIVNPEKINYLVVNHIEPDHAGGFLKVVEIIKPEKIFITKKGKEGLEKYFHRSDFPFEEAVTEKEIRIGKRTIKFIETPMIHWPDSMISYIPEEKILISQDAFGAHYATSNRFDDEVDYCALIQESAKYYANIVLPYSPRVQNLLKTIKDLGFEIKIICPDHGVVWRKNTGEIIKLYEKWSNYIADPKAVIIYDTMWKSTEKMAYAIMEGIVKENVEARIFKLSVSDITDVMTEVMLAKGLVLGSPTLNNGLMPTVASFVHYMKGLRPRNKIGAAFGSYGWSGESVKLLNEILNEIKAEVVHEGIKIKFAPDRETLKQCEELGKIVAKKIKNSL</sequence>
<evidence type="ECO:0000259" key="2">
    <source>
        <dbReference type="PROSITE" id="PS50902"/>
    </source>
</evidence>
<dbReference type="Pfam" id="PF00258">
    <property type="entry name" value="Flavodoxin_1"/>
    <property type="match status" value="1"/>
</dbReference>
<dbReference type="PIRSF" id="PIRSF005243">
    <property type="entry name" value="ROO"/>
    <property type="match status" value="1"/>
</dbReference>
<evidence type="ECO:0000313" key="3">
    <source>
        <dbReference type="EMBL" id="PMP67199.1"/>
    </source>
</evidence>
<dbReference type="Gene3D" id="3.40.50.360">
    <property type="match status" value="1"/>
</dbReference>
<dbReference type="AlphaFoldDB" id="A0A2N7PNR8"/>
<dbReference type="EMBL" id="PNIK01000057">
    <property type="protein sequence ID" value="PMP67199.1"/>
    <property type="molecule type" value="Genomic_DNA"/>
</dbReference>
<name>A0A2N7PNR8_9BACT</name>
<evidence type="ECO:0000313" key="4">
    <source>
        <dbReference type="Proteomes" id="UP000235460"/>
    </source>
</evidence>
<dbReference type="GO" id="GO:0009055">
    <property type="term" value="F:electron transfer activity"/>
    <property type="evidence" value="ECO:0007669"/>
    <property type="project" value="InterPro"/>
</dbReference>
<dbReference type="Gene3D" id="3.60.15.10">
    <property type="entry name" value="Ribonuclease Z/Hydroxyacylglutathione hydrolase-like"/>
    <property type="match status" value="1"/>
</dbReference>
<dbReference type="Proteomes" id="UP000235460">
    <property type="component" value="Unassembled WGS sequence"/>
</dbReference>
<feature type="domain" description="Flavodoxin-like" evidence="2">
    <location>
        <begin position="252"/>
        <end position="390"/>
    </location>
</feature>
<gene>
    <name evidence="3" type="ORF">C0190_03780</name>
</gene>
<organism evidence="3 4">
    <name type="scientific">Thermodesulfobacterium geofontis</name>
    <dbReference type="NCBI Taxonomy" id="1295609"/>
    <lineage>
        <taxon>Bacteria</taxon>
        <taxon>Pseudomonadati</taxon>
        <taxon>Thermodesulfobacteriota</taxon>
        <taxon>Thermodesulfobacteria</taxon>
        <taxon>Thermodesulfobacteriales</taxon>
        <taxon>Thermodesulfobacteriaceae</taxon>
        <taxon>Thermodesulfobacterium</taxon>
    </lineage>
</organism>
<dbReference type="InterPro" id="IPR001279">
    <property type="entry name" value="Metallo-B-lactamas"/>
</dbReference>
<dbReference type="InterPro" id="IPR016440">
    <property type="entry name" value="Rubredoxin-O_OxRdtase"/>
</dbReference>
<proteinExistence type="inferred from homology"/>
<comment type="similarity">
    <text evidence="1">In the N-terminal section; belongs to the zinc metallo-hydrolase group 3 family.</text>
</comment>
<dbReference type="GO" id="GO:0016787">
    <property type="term" value="F:hydrolase activity"/>
    <property type="evidence" value="ECO:0007669"/>
    <property type="project" value="UniProtKB-KW"/>
</dbReference>
<dbReference type="SUPFAM" id="SSF56281">
    <property type="entry name" value="Metallo-hydrolase/oxidoreductase"/>
    <property type="match status" value="1"/>
</dbReference>
<evidence type="ECO:0000256" key="1">
    <source>
        <dbReference type="ARBA" id="ARBA00007121"/>
    </source>
</evidence>